<dbReference type="FunFam" id="3.40.50.300:FF:000221">
    <property type="entry name" value="Multidrug ABC transporter ATP-binding protein"/>
    <property type="match status" value="1"/>
</dbReference>
<protein>
    <submittedName>
        <fullName evidence="12">ATP-binding cassette, subfamily B</fullName>
    </submittedName>
</protein>
<gene>
    <name evidence="12" type="ORF">SAMN05661091_1500</name>
</gene>
<dbReference type="GO" id="GO:0005886">
    <property type="term" value="C:plasma membrane"/>
    <property type="evidence" value="ECO:0007669"/>
    <property type="project" value="UniProtKB-SubCell"/>
</dbReference>
<dbReference type="AlphaFoldDB" id="A0A1X7H0V6"/>
<evidence type="ECO:0000256" key="7">
    <source>
        <dbReference type="ARBA" id="ARBA00022989"/>
    </source>
</evidence>
<keyword evidence="13" id="KW-1185">Reference proteome</keyword>
<dbReference type="InterPro" id="IPR003439">
    <property type="entry name" value="ABC_transporter-like_ATP-bd"/>
</dbReference>
<dbReference type="GO" id="GO:0015421">
    <property type="term" value="F:ABC-type oligopeptide transporter activity"/>
    <property type="evidence" value="ECO:0007669"/>
    <property type="project" value="TreeGrafter"/>
</dbReference>
<dbReference type="Gene3D" id="3.40.50.300">
    <property type="entry name" value="P-loop containing nucleotide triphosphate hydrolases"/>
    <property type="match status" value="1"/>
</dbReference>
<evidence type="ECO:0000313" key="12">
    <source>
        <dbReference type="EMBL" id="SMF77905.1"/>
    </source>
</evidence>
<dbReference type="PROSITE" id="PS50893">
    <property type="entry name" value="ABC_TRANSPORTER_2"/>
    <property type="match status" value="1"/>
</dbReference>
<keyword evidence="6 12" id="KW-0067">ATP-binding</keyword>
<evidence type="ECO:0000259" key="10">
    <source>
        <dbReference type="PROSITE" id="PS50893"/>
    </source>
</evidence>
<dbReference type="SUPFAM" id="SSF52540">
    <property type="entry name" value="P-loop containing nucleoside triphosphate hydrolases"/>
    <property type="match status" value="1"/>
</dbReference>
<dbReference type="Gene3D" id="1.20.1560.10">
    <property type="entry name" value="ABC transporter type 1, transmembrane domain"/>
    <property type="match status" value="1"/>
</dbReference>
<dbReference type="InterPro" id="IPR027417">
    <property type="entry name" value="P-loop_NTPase"/>
</dbReference>
<reference evidence="12 13" key="1">
    <citation type="submission" date="2017-04" db="EMBL/GenBank/DDBJ databases">
        <authorList>
            <person name="Afonso C.L."/>
            <person name="Miller P.J."/>
            <person name="Scott M.A."/>
            <person name="Spackman E."/>
            <person name="Goraichik I."/>
            <person name="Dimitrov K.M."/>
            <person name="Suarez D.L."/>
            <person name="Swayne D.E."/>
        </authorList>
    </citation>
    <scope>NUCLEOTIDE SEQUENCE [LARGE SCALE GENOMIC DNA]</scope>
    <source>
        <strain evidence="12 13">N3/975</strain>
    </source>
</reference>
<dbReference type="STRING" id="1313296.SAMN05661091_1500"/>
<dbReference type="InterPro" id="IPR036640">
    <property type="entry name" value="ABC1_TM_sf"/>
</dbReference>
<evidence type="ECO:0000256" key="2">
    <source>
        <dbReference type="ARBA" id="ARBA00022448"/>
    </source>
</evidence>
<dbReference type="GO" id="GO:0005524">
    <property type="term" value="F:ATP binding"/>
    <property type="evidence" value="ECO:0007669"/>
    <property type="project" value="UniProtKB-KW"/>
</dbReference>
<dbReference type="InterPro" id="IPR017871">
    <property type="entry name" value="ABC_transporter-like_CS"/>
</dbReference>
<dbReference type="RefSeq" id="WP_208918426.1">
    <property type="nucleotide sequence ID" value="NZ_LT840184.1"/>
</dbReference>
<evidence type="ECO:0000256" key="1">
    <source>
        <dbReference type="ARBA" id="ARBA00004651"/>
    </source>
</evidence>
<feature type="transmembrane region" description="Helical" evidence="9">
    <location>
        <begin position="134"/>
        <end position="157"/>
    </location>
</feature>
<feature type="domain" description="ABC transporter" evidence="10">
    <location>
        <begin position="336"/>
        <end position="578"/>
    </location>
</feature>
<feature type="domain" description="ABC transmembrane type-1" evidence="11">
    <location>
        <begin position="22"/>
        <end position="305"/>
    </location>
</feature>
<keyword evidence="3" id="KW-1003">Cell membrane</keyword>
<evidence type="ECO:0000313" key="13">
    <source>
        <dbReference type="Proteomes" id="UP000192940"/>
    </source>
</evidence>
<feature type="transmembrane region" description="Helical" evidence="9">
    <location>
        <begin position="163"/>
        <end position="181"/>
    </location>
</feature>
<evidence type="ECO:0000256" key="9">
    <source>
        <dbReference type="SAM" id="Phobius"/>
    </source>
</evidence>
<feature type="transmembrane region" description="Helical" evidence="9">
    <location>
        <begin position="21"/>
        <end position="39"/>
    </location>
</feature>
<proteinExistence type="predicted"/>
<dbReference type="Pfam" id="PF00005">
    <property type="entry name" value="ABC_tran"/>
    <property type="match status" value="1"/>
</dbReference>
<keyword evidence="4 9" id="KW-0812">Transmembrane</keyword>
<evidence type="ECO:0000256" key="4">
    <source>
        <dbReference type="ARBA" id="ARBA00022692"/>
    </source>
</evidence>
<dbReference type="PANTHER" id="PTHR43394">
    <property type="entry name" value="ATP-DEPENDENT PERMEASE MDL1, MITOCHONDRIAL"/>
    <property type="match status" value="1"/>
</dbReference>
<organism evidence="12 13">
    <name type="scientific">Paenibacillus uliginis N3/975</name>
    <dbReference type="NCBI Taxonomy" id="1313296"/>
    <lineage>
        <taxon>Bacteria</taxon>
        <taxon>Bacillati</taxon>
        <taxon>Bacillota</taxon>
        <taxon>Bacilli</taxon>
        <taxon>Bacillales</taxon>
        <taxon>Paenibacillaceae</taxon>
        <taxon>Paenibacillus</taxon>
    </lineage>
</organism>
<feature type="transmembrane region" description="Helical" evidence="9">
    <location>
        <begin position="249"/>
        <end position="269"/>
    </location>
</feature>
<keyword evidence="7 9" id="KW-1133">Transmembrane helix</keyword>
<evidence type="ECO:0000256" key="3">
    <source>
        <dbReference type="ARBA" id="ARBA00022475"/>
    </source>
</evidence>
<dbReference type="SMART" id="SM00382">
    <property type="entry name" value="AAA"/>
    <property type="match status" value="1"/>
</dbReference>
<dbReference type="PANTHER" id="PTHR43394:SF1">
    <property type="entry name" value="ATP-BINDING CASSETTE SUB-FAMILY B MEMBER 10, MITOCHONDRIAL"/>
    <property type="match status" value="1"/>
</dbReference>
<sequence>MKNSNWVSIVWSFADACKSRLALSVACAIISVAGGIIPYFGVYRIINLFMTHEVQFRDIVFWAGVCLGGYGVKIIFHAVSTTLAHHAAYQILESMRVRIAERLMKAPLGAVQNQSVGKLKNVMIDRVETIELPLAHIIPEGISNLLLPICVFAYLLFIDWRMAFAALITVPIAAIAFAYLMKSFSKQYASYMESSNHVNSVIVEYVEGIEVIKTFNQSSSSYEKFEQAIQSFKDYTLSWFRNTWKLMNFSNAVLPSTLLGTVPIGMYLYQTGTLGPSELAICFILSLGIVGPLTSFTLFVNNAKTIEYAVMEVGGFLQLEELENASEQVQFEQYGVIFNDVSFSYSAPSKDSVFAQNKVLNSINLTFPEGSFTALVGPSGSGKSTIAKLIARFWDVTDGEISIGNVPLKQIPLDQLANTVSFVSQDNFLFDCSLIDNIRLGDPNATDEEVIAAAKAACCHDFIEQLEHGYHSLAGEVGGRLSGGEKQRVAIARAMLKNAPIIILDEATAFTDPENEEKLQRSIAALTKGKSLFVIAHRLSTIQHADQIIVLNHGQIESTGSHNQLLQTCELYRHMWEAHIGAKAWAASSSAKEVHANG</sequence>
<dbReference type="InterPro" id="IPR039421">
    <property type="entry name" value="Type_1_exporter"/>
</dbReference>
<feature type="transmembrane region" description="Helical" evidence="9">
    <location>
        <begin position="59"/>
        <end position="76"/>
    </location>
</feature>
<dbReference type="InterPro" id="IPR003593">
    <property type="entry name" value="AAA+_ATPase"/>
</dbReference>
<dbReference type="Pfam" id="PF00664">
    <property type="entry name" value="ABC_membrane"/>
    <property type="match status" value="1"/>
</dbReference>
<dbReference type="Proteomes" id="UP000192940">
    <property type="component" value="Chromosome I"/>
</dbReference>
<accession>A0A1X7H0V6</accession>
<keyword evidence="8 9" id="KW-0472">Membrane</keyword>
<name>A0A1X7H0V6_9BACL</name>
<dbReference type="SUPFAM" id="SSF90123">
    <property type="entry name" value="ABC transporter transmembrane region"/>
    <property type="match status" value="1"/>
</dbReference>
<dbReference type="InterPro" id="IPR011527">
    <property type="entry name" value="ABC1_TM_dom"/>
</dbReference>
<feature type="transmembrane region" description="Helical" evidence="9">
    <location>
        <begin position="281"/>
        <end position="301"/>
    </location>
</feature>
<dbReference type="CDD" id="cd07346">
    <property type="entry name" value="ABC_6TM_exporters"/>
    <property type="match status" value="1"/>
</dbReference>
<keyword evidence="5" id="KW-0547">Nucleotide-binding</keyword>
<evidence type="ECO:0000256" key="8">
    <source>
        <dbReference type="ARBA" id="ARBA00023136"/>
    </source>
</evidence>
<evidence type="ECO:0000256" key="6">
    <source>
        <dbReference type="ARBA" id="ARBA00022840"/>
    </source>
</evidence>
<dbReference type="PROSITE" id="PS50929">
    <property type="entry name" value="ABC_TM1F"/>
    <property type="match status" value="1"/>
</dbReference>
<comment type="subcellular location">
    <subcellularLocation>
        <location evidence="1">Cell membrane</location>
        <topology evidence="1">Multi-pass membrane protein</topology>
    </subcellularLocation>
</comment>
<dbReference type="EMBL" id="LT840184">
    <property type="protein sequence ID" value="SMF77905.1"/>
    <property type="molecule type" value="Genomic_DNA"/>
</dbReference>
<evidence type="ECO:0000256" key="5">
    <source>
        <dbReference type="ARBA" id="ARBA00022741"/>
    </source>
</evidence>
<evidence type="ECO:0000259" key="11">
    <source>
        <dbReference type="PROSITE" id="PS50929"/>
    </source>
</evidence>
<keyword evidence="2" id="KW-0813">Transport</keyword>
<dbReference type="GO" id="GO:0016887">
    <property type="term" value="F:ATP hydrolysis activity"/>
    <property type="evidence" value="ECO:0007669"/>
    <property type="project" value="InterPro"/>
</dbReference>
<dbReference type="PROSITE" id="PS00211">
    <property type="entry name" value="ABC_TRANSPORTER_1"/>
    <property type="match status" value="1"/>
</dbReference>